<feature type="compositionally biased region" description="Basic and acidic residues" evidence="1">
    <location>
        <begin position="225"/>
        <end position="237"/>
    </location>
</feature>
<reference evidence="2" key="1">
    <citation type="journal article" date="2023" name="bioRxiv">
        <title>Scaffold-level genome assemblies of two parasitoid biocontrol wasps reveal the parthenogenesis mechanism and an associated novel virus.</title>
        <authorList>
            <person name="Inwood S."/>
            <person name="Skelly J."/>
            <person name="Guhlin J."/>
            <person name="Harrop T."/>
            <person name="Goldson S."/>
            <person name="Dearden P."/>
        </authorList>
    </citation>
    <scope>NUCLEOTIDE SEQUENCE</scope>
    <source>
        <strain evidence="2">Irish</strain>
        <tissue evidence="2">Whole body</tissue>
    </source>
</reference>
<dbReference type="AlphaFoldDB" id="A0AA39FW88"/>
<keyword evidence="3" id="KW-1185">Reference proteome</keyword>
<feature type="compositionally biased region" description="Pro residues" evidence="1">
    <location>
        <begin position="316"/>
        <end position="336"/>
    </location>
</feature>
<feature type="compositionally biased region" description="Basic and acidic residues" evidence="1">
    <location>
        <begin position="269"/>
        <end position="279"/>
    </location>
</feature>
<gene>
    <name evidence="2" type="ORF">PV328_000981</name>
</gene>
<evidence type="ECO:0000313" key="2">
    <source>
        <dbReference type="EMBL" id="KAK0176883.1"/>
    </source>
</evidence>
<feature type="compositionally biased region" description="Basic and acidic residues" evidence="1">
    <location>
        <begin position="289"/>
        <end position="314"/>
    </location>
</feature>
<reference evidence="2" key="2">
    <citation type="submission" date="2023-03" db="EMBL/GenBank/DDBJ databases">
        <authorList>
            <person name="Inwood S.N."/>
            <person name="Skelly J.G."/>
            <person name="Guhlin J."/>
            <person name="Harrop T.W.R."/>
            <person name="Goldson S.G."/>
            <person name="Dearden P.K."/>
        </authorList>
    </citation>
    <scope>NUCLEOTIDE SEQUENCE</scope>
    <source>
        <strain evidence="2">Irish</strain>
        <tissue evidence="2">Whole body</tissue>
    </source>
</reference>
<comment type="caution">
    <text evidence="2">The sequence shown here is derived from an EMBL/GenBank/DDBJ whole genome shotgun (WGS) entry which is preliminary data.</text>
</comment>
<feature type="compositionally biased region" description="Basic and acidic residues" evidence="1">
    <location>
        <begin position="205"/>
        <end position="217"/>
    </location>
</feature>
<protein>
    <submittedName>
        <fullName evidence="2">Uncharacterized protein</fullName>
    </submittedName>
</protein>
<feature type="region of interest" description="Disordered" evidence="1">
    <location>
        <begin position="179"/>
        <end position="362"/>
    </location>
</feature>
<dbReference type="EMBL" id="JAQQBS010000001">
    <property type="protein sequence ID" value="KAK0176883.1"/>
    <property type="molecule type" value="Genomic_DNA"/>
</dbReference>
<dbReference type="Proteomes" id="UP001168990">
    <property type="component" value="Unassembled WGS sequence"/>
</dbReference>
<evidence type="ECO:0000313" key="3">
    <source>
        <dbReference type="Proteomes" id="UP001168990"/>
    </source>
</evidence>
<feature type="compositionally biased region" description="Basic and acidic residues" evidence="1">
    <location>
        <begin position="184"/>
        <end position="197"/>
    </location>
</feature>
<sequence>MATASVFVYPTVRPLSDTLWVTLNVGGERQLSEKIKSVSLPIDIQIIEKRTESKIIMYNEFSYKNYREEHGNLEKLINFQTRALSFLSSGSWIAISCMHALRVCYYRYYNFQNYSSDDIKSVYLVFRHHVTSVPSSLLVVYPVSVVFIVALKNLLNSIEKVSLLVVSLITQKIFKDPRIQGSKEGSKDPRKDPRIQERIQGSKKGSKDPRKDPRIQERIQGSKKGSKDPRKDPRIQERIQGSKKGSKDPRKDPRIQERIQGSKKGSKGPRKDPRKDPRIQKRIQGSKKGSKDPKKDPRIQGRIQERIQGSEKGPDPSYPPDPSSDPTPDPFYPPDPSPDHPDLHSIHPILPSILPPTPQILG</sequence>
<accession>A0AA39FW88</accession>
<proteinExistence type="predicted"/>
<feature type="compositionally biased region" description="Pro residues" evidence="1">
    <location>
        <begin position="353"/>
        <end position="362"/>
    </location>
</feature>
<name>A0AA39FW88_9HYME</name>
<evidence type="ECO:0000256" key="1">
    <source>
        <dbReference type="SAM" id="MobiDB-lite"/>
    </source>
</evidence>
<organism evidence="2 3">
    <name type="scientific">Microctonus aethiopoides</name>
    <dbReference type="NCBI Taxonomy" id="144406"/>
    <lineage>
        <taxon>Eukaryota</taxon>
        <taxon>Metazoa</taxon>
        <taxon>Ecdysozoa</taxon>
        <taxon>Arthropoda</taxon>
        <taxon>Hexapoda</taxon>
        <taxon>Insecta</taxon>
        <taxon>Pterygota</taxon>
        <taxon>Neoptera</taxon>
        <taxon>Endopterygota</taxon>
        <taxon>Hymenoptera</taxon>
        <taxon>Apocrita</taxon>
        <taxon>Ichneumonoidea</taxon>
        <taxon>Braconidae</taxon>
        <taxon>Euphorinae</taxon>
        <taxon>Microctonus</taxon>
    </lineage>
</organism>
<feature type="compositionally biased region" description="Basic and acidic residues" evidence="1">
    <location>
        <begin position="245"/>
        <end position="257"/>
    </location>
</feature>